<comment type="caution">
    <text evidence="2">The sequence shown here is derived from an EMBL/GenBank/DDBJ whole genome shotgun (WGS) entry which is preliminary data.</text>
</comment>
<dbReference type="Gene3D" id="1.20.1260.10">
    <property type="match status" value="1"/>
</dbReference>
<reference evidence="2 3" key="1">
    <citation type="submission" date="2019-12" db="EMBL/GenBank/DDBJ databases">
        <title>Genomic-based taxomic classification of the family Erythrobacteraceae.</title>
        <authorList>
            <person name="Xu L."/>
        </authorList>
    </citation>
    <scope>NUCLEOTIDE SEQUENCE [LARGE SCALE GENOMIC DNA]</scope>
    <source>
        <strain evidence="2 3">KCTC 52259</strain>
    </source>
</reference>
<dbReference type="Proteomes" id="UP000473531">
    <property type="component" value="Unassembled WGS sequence"/>
</dbReference>
<dbReference type="Pfam" id="PF09537">
    <property type="entry name" value="DUF2383"/>
    <property type="match status" value="1"/>
</dbReference>
<organism evidence="2 3">
    <name type="scientific">Allopontixanthobacter confluentis</name>
    <dbReference type="NCBI Taxonomy" id="1849021"/>
    <lineage>
        <taxon>Bacteria</taxon>
        <taxon>Pseudomonadati</taxon>
        <taxon>Pseudomonadota</taxon>
        <taxon>Alphaproteobacteria</taxon>
        <taxon>Sphingomonadales</taxon>
        <taxon>Erythrobacteraceae</taxon>
        <taxon>Allopontixanthobacter</taxon>
    </lineage>
</organism>
<evidence type="ECO:0000259" key="1">
    <source>
        <dbReference type="Pfam" id="PF09537"/>
    </source>
</evidence>
<dbReference type="OrthoDB" id="7265085at2"/>
<feature type="domain" description="DUF2383" evidence="1">
    <location>
        <begin position="11"/>
        <end position="114"/>
    </location>
</feature>
<dbReference type="InterPro" id="IPR011971">
    <property type="entry name" value="CHP02284"/>
</dbReference>
<evidence type="ECO:0000313" key="2">
    <source>
        <dbReference type="EMBL" id="MXP13897.1"/>
    </source>
</evidence>
<dbReference type="InterPro" id="IPR012347">
    <property type="entry name" value="Ferritin-like"/>
</dbReference>
<dbReference type="RefSeq" id="WP_160600120.1">
    <property type="nucleotide sequence ID" value="NZ_WTYU01000001.1"/>
</dbReference>
<dbReference type="NCBIfam" id="TIGR02284">
    <property type="entry name" value="PA2169 family four-helix-bundle protein"/>
    <property type="match status" value="1"/>
</dbReference>
<dbReference type="InterPro" id="IPR016920">
    <property type="entry name" value="UCP029477"/>
</dbReference>
<accession>A0A6L7GDC6</accession>
<keyword evidence="3" id="KW-1185">Reference proteome</keyword>
<name>A0A6L7GDC6_9SPHN</name>
<proteinExistence type="predicted"/>
<dbReference type="EMBL" id="WTYU01000001">
    <property type="protein sequence ID" value="MXP13897.1"/>
    <property type="molecule type" value="Genomic_DNA"/>
</dbReference>
<gene>
    <name evidence="2" type="ORF">GRI44_03925</name>
</gene>
<sequence length="148" mass="16017">MNKSHDITIANTLIATTLDSMKGYKEASEDSETANAAFFCEMADERSKVASTLQAHVASLGGDPEDDSTVTGALHRGFMNLRELVSARDEKAIVAEVERGEDYIKAKYSTALEDGDVSPQTKAVIEQAYASIVSGHDKMSAMKHRMEG</sequence>
<dbReference type="PIRSF" id="PIRSF029477">
    <property type="entry name" value="UCP029477"/>
    <property type="match status" value="1"/>
</dbReference>
<evidence type="ECO:0000313" key="3">
    <source>
        <dbReference type="Proteomes" id="UP000473531"/>
    </source>
</evidence>
<protein>
    <submittedName>
        <fullName evidence="2">PA2169 family four-helix-bundle protein</fullName>
    </submittedName>
</protein>
<dbReference type="AlphaFoldDB" id="A0A6L7GDC6"/>
<dbReference type="InterPro" id="IPR019052">
    <property type="entry name" value="DUF2383"/>
</dbReference>